<dbReference type="EMBL" id="GG662607">
    <property type="protein sequence ID" value="EAS00933.2"/>
    <property type="molecule type" value="Genomic_DNA"/>
</dbReference>
<keyword evidence="3" id="KW-1185">Reference proteome</keyword>
<reference evidence="3" key="1">
    <citation type="journal article" date="2006" name="PLoS Biol.">
        <title>Macronuclear genome sequence of the ciliate Tetrahymena thermophila, a model eukaryote.</title>
        <authorList>
            <person name="Eisen J.A."/>
            <person name="Coyne R.S."/>
            <person name="Wu M."/>
            <person name="Wu D."/>
            <person name="Thiagarajan M."/>
            <person name="Wortman J.R."/>
            <person name="Badger J.H."/>
            <person name="Ren Q."/>
            <person name="Amedeo P."/>
            <person name="Jones K.M."/>
            <person name="Tallon L.J."/>
            <person name="Delcher A.L."/>
            <person name="Salzberg S.L."/>
            <person name="Silva J.C."/>
            <person name="Haas B.J."/>
            <person name="Majoros W.H."/>
            <person name="Farzad M."/>
            <person name="Carlton J.M."/>
            <person name="Smith R.K. Jr."/>
            <person name="Garg J."/>
            <person name="Pearlman R.E."/>
            <person name="Karrer K.M."/>
            <person name="Sun L."/>
            <person name="Manning G."/>
            <person name="Elde N.C."/>
            <person name="Turkewitz A.P."/>
            <person name="Asai D.J."/>
            <person name="Wilkes D.E."/>
            <person name="Wang Y."/>
            <person name="Cai H."/>
            <person name="Collins K."/>
            <person name="Stewart B.A."/>
            <person name="Lee S.R."/>
            <person name="Wilamowska K."/>
            <person name="Weinberg Z."/>
            <person name="Ruzzo W.L."/>
            <person name="Wloga D."/>
            <person name="Gaertig J."/>
            <person name="Frankel J."/>
            <person name="Tsao C.-C."/>
            <person name="Gorovsky M.A."/>
            <person name="Keeling P.J."/>
            <person name="Waller R.F."/>
            <person name="Patron N.J."/>
            <person name="Cherry J.M."/>
            <person name="Stover N.A."/>
            <person name="Krieger C.J."/>
            <person name="del Toro C."/>
            <person name="Ryder H.F."/>
            <person name="Williamson S.C."/>
            <person name="Barbeau R.A."/>
            <person name="Hamilton E.P."/>
            <person name="Orias E."/>
        </authorList>
    </citation>
    <scope>NUCLEOTIDE SEQUENCE [LARGE SCALE GENOMIC DNA]</scope>
    <source>
        <strain evidence="3">SB210</strain>
    </source>
</reference>
<dbReference type="InParanoid" id="Q23WP7"/>
<dbReference type="GeneID" id="7841368"/>
<accession>Q23WP7</accession>
<sequence>MLKLFLIQQEILLIKKLFHIFKVNFTLKQTDSIPRSLQLEFKKHKDTFLTEISYNGETNNFSNSSQFFNQNNYSTRNISTAASGSFRQKILNTRKPIDFAIKTYQNASLRLEKLFKSSIFKSDQKDKDDDLSDLENFKIKQTPKEQKRNVEHGILRKGTIKRSETSQNIAVTLQHIPILLESLDQQEKQESLPEEVKLLSDQNRLRNIVKKIDYSKQMNVLAPILQSKVYESRKLDNQLNFVLKKSSSKLHNLKMQENRIKNPLIAQEVADLKNQIADLQKTIDEFENKIEDQETYLQSKHYMKQVRYKDMMLKREENINLLKMNTHLSRYLSKETEQLVVDSKQLDNLFNKIVEEHRNNQFELKRQSIMTRDMENKKYNEDQVERLIDLESKMREYEKKEQQNIKREEYLEKKRIQNCEIDQIIDQQKEFGSMINQLEGQFLEFHQQNKSKVATSYGDLLSFCVHVKQSTENLKYEKEIFQNNLDKLKSEVNELEKELKELKLQNKFDFEIEEDKQQTFSKKQDIVNETDIFYTKSLKKNDEVYQIDNLELDNFEIQKIQNMNKIKEQMSEHNIFKCINGLKDLHQNFFTKLNHIQFDDLIKLKKKQFSAQNLEHSIKSFCISISSLINIIEQKKKGDQKKEDSLDIEEISDRLETSTNQPNQKYYYTYVDL</sequence>
<keyword evidence="1" id="KW-0175">Coiled coil</keyword>
<dbReference type="AlphaFoldDB" id="Q23WP7"/>
<dbReference type="KEGG" id="tet:TTHERM_00922980"/>
<feature type="coiled-coil region" evidence="1">
    <location>
        <begin position="269"/>
        <end position="296"/>
    </location>
</feature>
<organism evidence="2 3">
    <name type="scientific">Tetrahymena thermophila (strain SB210)</name>
    <dbReference type="NCBI Taxonomy" id="312017"/>
    <lineage>
        <taxon>Eukaryota</taxon>
        <taxon>Sar</taxon>
        <taxon>Alveolata</taxon>
        <taxon>Ciliophora</taxon>
        <taxon>Intramacronucleata</taxon>
        <taxon>Oligohymenophorea</taxon>
        <taxon>Hymenostomatida</taxon>
        <taxon>Tetrahymenina</taxon>
        <taxon>Tetrahymenidae</taxon>
        <taxon>Tetrahymena</taxon>
    </lineage>
</organism>
<evidence type="ECO:0000313" key="2">
    <source>
        <dbReference type="EMBL" id="EAS00933.2"/>
    </source>
</evidence>
<evidence type="ECO:0000313" key="3">
    <source>
        <dbReference type="Proteomes" id="UP000009168"/>
    </source>
</evidence>
<evidence type="ECO:0000256" key="1">
    <source>
        <dbReference type="SAM" id="Coils"/>
    </source>
</evidence>
<proteinExistence type="predicted"/>
<dbReference type="HOGENOM" id="CLU_521301_0_0_1"/>
<feature type="coiled-coil region" evidence="1">
    <location>
        <begin position="380"/>
        <end position="407"/>
    </location>
</feature>
<gene>
    <name evidence="2" type="ORF">TTHERM_00922980</name>
</gene>
<dbReference type="RefSeq" id="XP_001021178.2">
    <property type="nucleotide sequence ID" value="XM_001021178.2"/>
</dbReference>
<name>Q23WP7_TETTS</name>
<feature type="coiled-coil region" evidence="1">
    <location>
        <begin position="471"/>
        <end position="512"/>
    </location>
</feature>
<dbReference type="Proteomes" id="UP000009168">
    <property type="component" value="Unassembled WGS sequence"/>
</dbReference>
<protein>
    <submittedName>
        <fullName evidence="2">Uncharacterized protein</fullName>
    </submittedName>
</protein>